<dbReference type="AlphaFoldDB" id="A0A2W5F1Y9"/>
<accession>A0A2W5F1Y9</accession>
<sequence length="66" mass="7982">MVYLFGTTELHQLMKLPRLIDHYEDFLQKSPESNFYAFFRIHYLISQDPETDSDYDQDMQLPFKSS</sequence>
<name>A0A2W5F1Y9_9SPHI</name>
<proteinExistence type="predicted"/>
<organism evidence="1 2">
    <name type="scientific">Pseudopedobacter saltans</name>
    <dbReference type="NCBI Taxonomy" id="151895"/>
    <lineage>
        <taxon>Bacteria</taxon>
        <taxon>Pseudomonadati</taxon>
        <taxon>Bacteroidota</taxon>
        <taxon>Sphingobacteriia</taxon>
        <taxon>Sphingobacteriales</taxon>
        <taxon>Sphingobacteriaceae</taxon>
        <taxon>Pseudopedobacter</taxon>
    </lineage>
</organism>
<evidence type="ECO:0000313" key="1">
    <source>
        <dbReference type="EMBL" id="PZP50221.1"/>
    </source>
</evidence>
<dbReference type="Proteomes" id="UP000249645">
    <property type="component" value="Unassembled WGS sequence"/>
</dbReference>
<evidence type="ECO:0000313" key="2">
    <source>
        <dbReference type="Proteomes" id="UP000249645"/>
    </source>
</evidence>
<protein>
    <submittedName>
        <fullName evidence="1">Uncharacterized protein</fullName>
    </submittedName>
</protein>
<feature type="non-terminal residue" evidence="1">
    <location>
        <position position="66"/>
    </location>
</feature>
<comment type="caution">
    <text evidence="1">The sequence shown here is derived from an EMBL/GenBank/DDBJ whole genome shotgun (WGS) entry which is preliminary data.</text>
</comment>
<dbReference type="EMBL" id="QFOI01000076">
    <property type="protein sequence ID" value="PZP50221.1"/>
    <property type="molecule type" value="Genomic_DNA"/>
</dbReference>
<reference evidence="1 2" key="1">
    <citation type="submission" date="2017-11" db="EMBL/GenBank/DDBJ databases">
        <title>Infants hospitalized years apart are colonized by the same room-sourced microbial strains.</title>
        <authorList>
            <person name="Brooks B."/>
            <person name="Olm M.R."/>
            <person name="Firek B.A."/>
            <person name="Baker R."/>
            <person name="Thomas B.C."/>
            <person name="Morowitz M.J."/>
            <person name="Banfield J.F."/>
        </authorList>
    </citation>
    <scope>NUCLEOTIDE SEQUENCE [LARGE SCALE GENOMIC DNA]</scope>
    <source>
        <strain evidence="1">S2_009_000_R2_76</strain>
    </source>
</reference>
<gene>
    <name evidence="1" type="ORF">DI598_06015</name>
</gene>